<feature type="active site" description="Proton donor" evidence="9">
    <location>
        <position position="167"/>
    </location>
</feature>
<evidence type="ECO:0000256" key="9">
    <source>
        <dbReference type="PIRSR" id="PIRSR617736-1"/>
    </source>
</evidence>
<dbReference type="InterPro" id="IPR001360">
    <property type="entry name" value="Glyco_hydro_1"/>
</dbReference>
<dbReference type="SUPFAM" id="SSF51445">
    <property type="entry name" value="(Trans)glycosidases"/>
    <property type="match status" value="1"/>
</dbReference>
<feature type="binding site" evidence="10">
    <location>
        <position position="21"/>
    </location>
    <ligand>
        <name>substrate</name>
    </ligand>
</feature>
<dbReference type="EC" id="3.2.1.21" evidence="3 11"/>
<dbReference type="InterPro" id="IPR033132">
    <property type="entry name" value="GH_1_N_CS"/>
</dbReference>
<protein>
    <recommendedName>
        <fullName evidence="3 11">Beta-glucosidase</fullName>
        <ecNumber evidence="3 11">3.2.1.21</ecNumber>
    </recommendedName>
</protein>
<evidence type="ECO:0000313" key="13">
    <source>
        <dbReference type="Proteomes" id="UP000651482"/>
    </source>
</evidence>
<dbReference type="AlphaFoldDB" id="A0A926D9M0"/>
<dbReference type="FunFam" id="3.20.20.80:FF:000004">
    <property type="entry name" value="Beta-glucosidase 6-phospho-beta-glucosidase"/>
    <property type="match status" value="1"/>
</dbReference>
<dbReference type="RefSeq" id="WP_249319557.1">
    <property type="nucleotide sequence ID" value="NZ_JACRSN010000010.1"/>
</dbReference>
<feature type="binding site" evidence="10">
    <location>
        <position position="403"/>
    </location>
    <ligand>
        <name>substrate</name>
    </ligand>
</feature>
<comment type="catalytic activity">
    <reaction evidence="1 11">
        <text>Hydrolysis of terminal, non-reducing beta-D-glucosyl residues with release of beta-D-glucose.</text>
        <dbReference type="EC" id="3.2.1.21"/>
    </reaction>
</comment>
<evidence type="ECO:0000313" key="12">
    <source>
        <dbReference type="EMBL" id="MBC8533902.1"/>
    </source>
</evidence>
<dbReference type="GO" id="GO:0005829">
    <property type="term" value="C:cytosol"/>
    <property type="evidence" value="ECO:0007669"/>
    <property type="project" value="TreeGrafter"/>
</dbReference>
<dbReference type="GO" id="GO:0030245">
    <property type="term" value="P:cellulose catabolic process"/>
    <property type="evidence" value="ECO:0007669"/>
    <property type="project" value="UniProtKB-KW"/>
</dbReference>
<evidence type="ECO:0000256" key="10">
    <source>
        <dbReference type="PIRSR" id="PIRSR617736-2"/>
    </source>
</evidence>
<dbReference type="Gene3D" id="3.20.20.80">
    <property type="entry name" value="Glycosidases"/>
    <property type="match status" value="1"/>
</dbReference>
<evidence type="ECO:0000256" key="8">
    <source>
        <dbReference type="ARBA" id="ARBA00023326"/>
    </source>
</evidence>
<dbReference type="Proteomes" id="UP000651482">
    <property type="component" value="Unassembled WGS sequence"/>
</dbReference>
<name>A0A926D9M0_9FIRM</name>
<dbReference type="Pfam" id="PF00232">
    <property type="entry name" value="Glyco_hydro_1"/>
    <property type="match status" value="1"/>
</dbReference>
<feature type="binding site" evidence="10">
    <location>
        <begin position="410"/>
        <end position="411"/>
    </location>
    <ligand>
        <name>substrate</name>
    </ligand>
</feature>
<feature type="active site" description="Nucleophile" evidence="9">
    <location>
        <position position="356"/>
    </location>
</feature>
<evidence type="ECO:0000256" key="7">
    <source>
        <dbReference type="ARBA" id="ARBA00023295"/>
    </source>
</evidence>
<keyword evidence="8" id="KW-0624">Polysaccharide degradation</keyword>
<feature type="binding site" evidence="10">
    <location>
        <position position="166"/>
    </location>
    <ligand>
        <name>substrate</name>
    </ligand>
</feature>
<dbReference type="InterPro" id="IPR017853">
    <property type="entry name" value="GH"/>
</dbReference>
<dbReference type="EMBL" id="JACRSN010000010">
    <property type="protein sequence ID" value="MBC8533902.1"/>
    <property type="molecule type" value="Genomic_DNA"/>
</dbReference>
<dbReference type="InterPro" id="IPR017736">
    <property type="entry name" value="Glyco_hydro_1_beta-glucosidase"/>
</dbReference>
<keyword evidence="5" id="KW-0136">Cellulose degradation</keyword>
<dbReference type="PRINTS" id="PR00131">
    <property type="entry name" value="GLHYDRLASE1"/>
</dbReference>
<evidence type="ECO:0000256" key="6">
    <source>
        <dbReference type="ARBA" id="ARBA00023277"/>
    </source>
</evidence>
<dbReference type="NCBIfam" id="TIGR03356">
    <property type="entry name" value="BGL"/>
    <property type="match status" value="1"/>
</dbReference>
<keyword evidence="4 11" id="KW-0378">Hydrolase</keyword>
<feature type="binding site" evidence="10">
    <location>
        <position position="299"/>
    </location>
    <ligand>
        <name>substrate</name>
    </ligand>
</feature>
<evidence type="ECO:0000256" key="4">
    <source>
        <dbReference type="ARBA" id="ARBA00022801"/>
    </source>
</evidence>
<keyword evidence="6" id="KW-0119">Carbohydrate metabolism</keyword>
<dbReference type="PANTHER" id="PTHR10353:SF36">
    <property type="entry name" value="LP05116P"/>
    <property type="match status" value="1"/>
</dbReference>
<sequence length="449" mass="51763">MEQKFVFPKGFEWGTASASYQIEGGWNEGGKGECIWDRFTHTPGHIDDNTTGDVACDFYHRYEEDIAILKKLGIQVYRLSISWPRVIPNGVGEVNPEGIAFYRTVLKLMRDNGMKTAVTMYHWDLPQKLQDRGGWANREIVGWFTEYAKVLYKELGDLVDYWITLNEPFCTSMLGYWIGEHAPGYHDYGMALQAVHHLMMSHGAAVKAYRETDLKAEIGITLNMQMFYPYRPDNADDVFAAKMATMQGNCIFGDPVMKGTYPQEFFDYLESRGVVLPEIHEGDMELCCQPLDFFGLNTYYPDYIKADDSVWPLAGVPVKTGKPLTDCGWEVHPQGMYDILKWINDRYAPKKIIITENGTASRDWVNVDGKVEDVNRIDYLRRYLAEVHHAIQDGVPVMGYYIWCFCDNFEWARGLSIRFGIVYVDYKTQQRIPKESAYWYAKTIENNGF</sequence>
<dbReference type="PROSITE" id="PS00653">
    <property type="entry name" value="GLYCOSYL_HYDROL_F1_2"/>
    <property type="match status" value="1"/>
</dbReference>
<reference evidence="12" key="1">
    <citation type="submission" date="2020-08" db="EMBL/GenBank/DDBJ databases">
        <title>Genome public.</title>
        <authorList>
            <person name="Liu C."/>
            <person name="Sun Q."/>
        </authorList>
    </citation>
    <scope>NUCLEOTIDE SEQUENCE</scope>
    <source>
        <strain evidence="12">NSJ-40</strain>
    </source>
</reference>
<evidence type="ECO:0000256" key="3">
    <source>
        <dbReference type="ARBA" id="ARBA00012744"/>
    </source>
</evidence>
<dbReference type="GO" id="GO:0008422">
    <property type="term" value="F:beta-glucosidase activity"/>
    <property type="evidence" value="ECO:0007669"/>
    <property type="project" value="UniProtKB-EC"/>
</dbReference>
<comment type="similarity">
    <text evidence="2 11">Belongs to the glycosyl hydrolase 1 family.</text>
</comment>
<dbReference type="PANTHER" id="PTHR10353">
    <property type="entry name" value="GLYCOSYL HYDROLASE"/>
    <property type="match status" value="1"/>
</dbReference>
<accession>A0A926D9M0</accession>
<evidence type="ECO:0000256" key="1">
    <source>
        <dbReference type="ARBA" id="ARBA00000448"/>
    </source>
</evidence>
<keyword evidence="7 11" id="KW-0326">Glycosidase</keyword>
<gene>
    <name evidence="12" type="ORF">IAG03_07775</name>
</gene>
<evidence type="ECO:0000256" key="2">
    <source>
        <dbReference type="ARBA" id="ARBA00010838"/>
    </source>
</evidence>
<comment type="caution">
    <text evidence="12">The sequence shown here is derived from an EMBL/GenBank/DDBJ whole genome shotgun (WGS) entry which is preliminary data.</text>
</comment>
<feature type="binding site" evidence="10">
    <location>
        <position position="122"/>
    </location>
    <ligand>
        <name>substrate</name>
    </ligand>
</feature>
<keyword evidence="13" id="KW-1185">Reference proteome</keyword>
<organism evidence="12 13">
    <name type="scientific">Yeguia hominis</name>
    <dbReference type="NCBI Taxonomy" id="2763662"/>
    <lineage>
        <taxon>Bacteria</taxon>
        <taxon>Bacillati</taxon>
        <taxon>Bacillota</taxon>
        <taxon>Clostridia</taxon>
        <taxon>Eubacteriales</taxon>
        <taxon>Yeguiaceae</taxon>
        <taxon>Yeguia</taxon>
    </lineage>
</organism>
<proteinExistence type="inferred from homology"/>
<evidence type="ECO:0000256" key="5">
    <source>
        <dbReference type="ARBA" id="ARBA00023001"/>
    </source>
</evidence>
<evidence type="ECO:0000256" key="11">
    <source>
        <dbReference type="RuleBase" id="RU361175"/>
    </source>
</evidence>